<dbReference type="EMBL" id="LJXT01000009">
    <property type="protein sequence ID" value="KPQ19457.1"/>
    <property type="molecule type" value="Genomic_DNA"/>
</dbReference>
<protein>
    <submittedName>
        <fullName evidence="1">Asparagine synthase (Glutamine-hydrolyzing)</fullName>
    </submittedName>
</protein>
<dbReference type="InterPro" id="IPR014729">
    <property type="entry name" value="Rossmann-like_a/b/a_fold"/>
</dbReference>
<evidence type="ECO:0000313" key="2">
    <source>
        <dbReference type="Proteomes" id="UP000050421"/>
    </source>
</evidence>
<gene>
    <name evidence="1" type="ORF">HLUCCX10_02410</name>
</gene>
<organism evidence="1 2">
    <name type="scientific">Algoriphagus marincola HL-49</name>
    <dbReference type="NCBI Taxonomy" id="1305737"/>
    <lineage>
        <taxon>Bacteria</taxon>
        <taxon>Pseudomonadati</taxon>
        <taxon>Bacteroidota</taxon>
        <taxon>Cytophagia</taxon>
        <taxon>Cytophagales</taxon>
        <taxon>Cyclobacteriaceae</taxon>
        <taxon>Algoriphagus</taxon>
    </lineage>
</organism>
<dbReference type="OrthoDB" id="693367at2"/>
<reference evidence="1 2" key="1">
    <citation type="submission" date="2015-09" db="EMBL/GenBank/DDBJ databases">
        <title>Identification and resolution of microdiversity through metagenomic sequencing of parallel consortia.</title>
        <authorList>
            <person name="Nelson W.C."/>
            <person name="Romine M.F."/>
            <person name="Lindemann S.R."/>
        </authorList>
    </citation>
    <scope>NUCLEOTIDE SEQUENCE [LARGE SCALE GENOMIC DNA]</scope>
    <source>
        <strain evidence="1">HL-49</strain>
    </source>
</reference>
<evidence type="ECO:0000313" key="1">
    <source>
        <dbReference type="EMBL" id="KPQ19457.1"/>
    </source>
</evidence>
<dbReference type="Gene3D" id="3.40.50.620">
    <property type="entry name" value="HUPs"/>
    <property type="match status" value="1"/>
</dbReference>
<dbReference type="STRING" id="1305737.GCA_000526355_01741"/>
<proteinExistence type="predicted"/>
<dbReference type="PATRIC" id="fig|1305737.6.peg.1147"/>
<name>A0A0P7YKX4_9BACT</name>
<dbReference type="AlphaFoldDB" id="A0A0P7YKX4"/>
<dbReference type="Proteomes" id="UP000050421">
    <property type="component" value="Unassembled WGS sequence"/>
</dbReference>
<comment type="caution">
    <text evidence="1">The sequence shown here is derived from an EMBL/GenBank/DDBJ whole genome shotgun (WGS) entry which is preliminary data.</text>
</comment>
<sequence>MAKLFSLHFSNSHTKESYHSQIKKIFDWIALEFGQEHRIQVIEDSSSWNIVVGYNESLRMESNFGYLGFISSNEWKNFSDFPDGNYFLYRREKEKIQIVSDYVASRSVWYYFNKDFFCFSTMQIPIVVLLNSFKFNEKIVPWFISSGTLGLNNSWDSRINLLSRNTFFEYNFLTYKSKIENIKSEFPLSTKFDFKYFLDLLSDSMSNIKLSSKKTIHLLSGGIESRLLVSYLAKPFSIPTITWGTKESEKDRNSEINIAKKISLISNLPHRTHHIFKNQGNIDEIFNEYLKYGEGRVDHVLGYIDGFGIWRGLRDSGVDFVIRGDQSFGRKTLKNEVLARKVIGCELVEDYNNLKSVFISKTLQNSDLLKKQESESLVDYSKRIGLQFRHPIVNAALSDLKLMFVEIINPLLNRRLLEYSEFIPENLSLNKKISKKINEINFKGISYAKNRDGVKVDDLLMINLKDFIYEEISKFQDQDFVDLGISPVYIRNITANINSTPPEKRGFKKLKSFIPKKLKQIFYSNNFNNLPNIRLLLRVLIILKMKERINAAIS</sequence>
<dbReference type="SUPFAM" id="SSF52402">
    <property type="entry name" value="Adenine nucleotide alpha hydrolases-like"/>
    <property type="match status" value="1"/>
</dbReference>
<accession>A0A0P7YKX4</accession>